<dbReference type="EMBL" id="MU006090">
    <property type="protein sequence ID" value="KAF2841946.1"/>
    <property type="molecule type" value="Genomic_DNA"/>
</dbReference>
<dbReference type="OrthoDB" id="5378679at2759"/>
<accession>A0A9P4VQI1</accession>
<keyword evidence="3" id="KW-1185">Reference proteome</keyword>
<feature type="region of interest" description="Disordered" evidence="1">
    <location>
        <begin position="120"/>
        <end position="148"/>
    </location>
</feature>
<gene>
    <name evidence="2" type="ORF">M501DRAFT_1013325</name>
</gene>
<reference evidence="2" key="1">
    <citation type="journal article" date="2020" name="Stud. Mycol.">
        <title>101 Dothideomycetes genomes: a test case for predicting lifestyles and emergence of pathogens.</title>
        <authorList>
            <person name="Haridas S."/>
            <person name="Albert R."/>
            <person name="Binder M."/>
            <person name="Bloem J."/>
            <person name="Labutti K."/>
            <person name="Salamov A."/>
            <person name="Andreopoulos B."/>
            <person name="Baker S."/>
            <person name="Barry K."/>
            <person name="Bills G."/>
            <person name="Bluhm B."/>
            <person name="Cannon C."/>
            <person name="Castanera R."/>
            <person name="Culley D."/>
            <person name="Daum C."/>
            <person name="Ezra D."/>
            <person name="Gonzalez J."/>
            <person name="Henrissat B."/>
            <person name="Kuo A."/>
            <person name="Liang C."/>
            <person name="Lipzen A."/>
            <person name="Lutzoni F."/>
            <person name="Magnuson J."/>
            <person name="Mondo S."/>
            <person name="Nolan M."/>
            <person name="Ohm R."/>
            <person name="Pangilinan J."/>
            <person name="Park H.-J."/>
            <person name="Ramirez L."/>
            <person name="Alfaro M."/>
            <person name="Sun H."/>
            <person name="Tritt A."/>
            <person name="Yoshinaga Y."/>
            <person name="Zwiers L.-H."/>
            <person name="Turgeon B."/>
            <person name="Goodwin S."/>
            <person name="Spatafora J."/>
            <person name="Crous P."/>
            <person name="Grigoriev I."/>
        </authorList>
    </citation>
    <scope>NUCLEOTIDE SEQUENCE</scope>
    <source>
        <strain evidence="2">CBS 101060</strain>
    </source>
</reference>
<feature type="region of interest" description="Disordered" evidence="1">
    <location>
        <begin position="176"/>
        <end position="213"/>
    </location>
</feature>
<protein>
    <submittedName>
        <fullName evidence="2">Uncharacterized protein</fullName>
    </submittedName>
</protein>
<name>A0A9P4VQI1_9PEZI</name>
<sequence length="381" mass="42340">MRTEYQRSGDKGNIILFTGAPSSQDLDWSKDKLLNHIIPSLEKYIGSKENELLQTVSSSNGQANSSLTSSFERSPKWRSMYIHPKRLLTELSQFSSTTSTKPSIPSSNTSFQNLAKRLKHYDNGSYPSDTDTSSPPLSSPDSPEPDSTYLEASFLLHESSVSPTALEEPEHSLLDDTTFLSTHPPSPSQPLPLPQITDLAHLPSPQTLKPNSHPLYRRPYNLLTAVLSISPIRGITLRNGRTMDLQTLLVMDDTKAPFNVAFWLLPPSLPGPAHHVPRSVIGFKEQQLRDALEEVRRGDVLLLTNVVLTVWEGRVEGQSWRGRTGIRILEGRGRVGVGGKGKLERVREAVRRYLPFDGGYGGRRGKKGRGLLEDDLPMDTQ</sequence>
<feature type="compositionally biased region" description="Low complexity" evidence="1">
    <location>
        <begin position="125"/>
        <end position="148"/>
    </location>
</feature>
<comment type="caution">
    <text evidence="2">The sequence shown here is derived from an EMBL/GenBank/DDBJ whole genome shotgun (WGS) entry which is preliminary data.</text>
</comment>
<feature type="compositionally biased region" description="Pro residues" evidence="1">
    <location>
        <begin position="184"/>
        <end position="193"/>
    </location>
</feature>
<evidence type="ECO:0000256" key="1">
    <source>
        <dbReference type="SAM" id="MobiDB-lite"/>
    </source>
</evidence>
<dbReference type="Proteomes" id="UP000799429">
    <property type="component" value="Unassembled WGS sequence"/>
</dbReference>
<proteinExistence type="predicted"/>
<evidence type="ECO:0000313" key="3">
    <source>
        <dbReference type="Proteomes" id="UP000799429"/>
    </source>
</evidence>
<dbReference type="AlphaFoldDB" id="A0A9P4VQI1"/>
<organism evidence="2 3">
    <name type="scientific">Patellaria atrata CBS 101060</name>
    <dbReference type="NCBI Taxonomy" id="1346257"/>
    <lineage>
        <taxon>Eukaryota</taxon>
        <taxon>Fungi</taxon>
        <taxon>Dikarya</taxon>
        <taxon>Ascomycota</taxon>
        <taxon>Pezizomycotina</taxon>
        <taxon>Dothideomycetes</taxon>
        <taxon>Dothideomycetes incertae sedis</taxon>
        <taxon>Patellariales</taxon>
        <taxon>Patellariaceae</taxon>
        <taxon>Patellaria</taxon>
    </lineage>
</organism>
<evidence type="ECO:0000313" key="2">
    <source>
        <dbReference type="EMBL" id="KAF2841946.1"/>
    </source>
</evidence>